<dbReference type="GO" id="GO:0006935">
    <property type="term" value="P:chemotaxis"/>
    <property type="evidence" value="ECO:0007669"/>
    <property type="project" value="InterPro"/>
</dbReference>
<dbReference type="AlphaFoldDB" id="A0A4R6YMS0"/>
<evidence type="ECO:0000313" key="2">
    <source>
        <dbReference type="EMBL" id="TDR38703.1"/>
    </source>
</evidence>
<evidence type="ECO:0000313" key="3">
    <source>
        <dbReference type="Proteomes" id="UP000295293"/>
    </source>
</evidence>
<organism evidence="2 3">
    <name type="scientific">Tahibacter aquaticus</name>
    <dbReference type="NCBI Taxonomy" id="520092"/>
    <lineage>
        <taxon>Bacteria</taxon>
        <taxon>Pseudomonadati</taxon>
        <taxon>Pseudomonadota</taxon>
        <taxon>Gammaproteobacteria</taxon>
        <taxon>Lysobacterales</taxon>
        <taxon>Rhodanobacteraceae</taxon>
        <taxon>Tahibacter</taxon>
    </lineage>
</organism>
<comment type="caution">
    <text evidence="2">The sequence shown here is derived from an EMBL/GenBank/DDBJ whole genome shotgun (WGS) entry which is preliminary data.</text>
</comment>
<name>A0A4R6YMS0_9GAMM</name>
<sequence>MSNPTPILAAASGSAAEPPLVQTRNALRCGIRLQTSGGSLPLLLPADRPAELRRGMAICSVPNVAPWFFGMANLRGELVPVFDLLGYCGLGRTTRQRSSELLLIGTAASAFALPGTGEPEILQLSEDGAGTHTAPAQISEFIYNAWKGVNTHWYDFDFDRWLLQLSRGENPLPLPFSPSQTELSS</sequence>
<dbReference type="EMBL" id="SNZH01000019">
    <property type="protein sequence ID" value="TDR38703.1"/>
    <property type="molecule type" value="Genomic_DNA"/>
</dbReference>
<feature type="domain" description="CheW-like" evidence="1">
    <location>
        <begin position="44"/>
        <end position="146"/>
    </location>
</feature>
<dbReference type="Gene3D" id="2.40.50.180">
    <property type="entry name" value="CheA-289, Domain 4"/>
    <property type="match status" value="1"/>
</dbReference>
<dbReference type="GO" id="GO:0007165">
    <property type="term" value="P:signal transduction"/>
    <property type="evidence" value="ECO:0007669"/>
    <property type="project" value="InterPro"/>
</dbReference>
<dbReference type="InterPro" id="IPR036061">
    <property type="entry name" value="CheW-like_dom_sf"/>
</dbReference>
<dbReference type="InterPro" id="IPR002545">
    <property type="entry name" value="CheW-lke_dom"/>
</dbReference>
<dbReference type="Proteomes" id="UP000295293">
    <property type="component" value="Unassembled WGS sequence"/>
</dbReference>
<dbReference type="OrthoDB" id="9790406at2"/>
<protein>
    <submittedName>
        <fullName evidence="2">CheW-like protein</fullName>
    </submittedName>
</protein>
<accession>A0A4R6YMS0</accession>
<proteinExistence type="predicted"/>
<gene>
    <name evidence="2" type="ORF">DFR29_11931</name>
</gene>
<dbReference type="SUPFAM" id="SSF50341">
    <property type="entry name" value="CheW-like"/>
    <property type="match status" value="1"/>
</dbReference>
<reference evidence="2 3" key="1">
    <citation type="submission" date="2019-03" db="EMBL/GenBank/DDBJ databases">
        <title>Genomic Encyclopedia of Type Strains, Phase IV (KMG-IV): sequencing the most valuable type-strain genomes for metagenomic binning, comparative biology and taxonomic classification.</title>
        <authorList>
            <person name="Goeker M."/>
        </authorList>
    </citation>
    <scope>NUCLEOTIDE SEQUENCE [LARGE SCALE GENOMIC DNA]</scope>
    <source>
        <strain evidence="2 3">DSM 21667</strain>
    </source>
</reference>
<dbReference type="Pfam" id="PF01584">
    <property type="entry name" value="CheW"/>
    <property type="match status" value="1"/>
</dbReference>
<evidence type="ECO:0000259" key="1">
    <source>
        <dbReference type="Pfam" id="PF01584"/>
    </source>
</evidence>
<keyword evidence="3" id="KW-1185">Reference proteome</keyword>
<dbReference type="RefSeq" id="WP_133821246.1">
    <property type="nucleotide sequence ID" value="NZ_SNZH01000019.1"/>
</dbReference>